<evidence type="ECO:0000313" key="9">
    <source>
        <dbReference type="Proteomes" id="UP001480595"/>
    </source>
</evidence>
<dbReference type="InterPro" id="IPR049326">
    <property type="entry name" value="Rhodopsin_dom_fungi"/>
</dbReference>
<comment type="subcellular location">
    <subcellularLocation>
        <location evidence="1">Membrane</location>
        <topology evidence="1">Multi-pass membrane protein</topology>
    </subcellularLocation>
</comment>
<accession>A0ABR1UHT9</accession>
<evidence type="ECO:0000256" key="5">
    <source>
        <dbReference type="ARBA" id="ARBA00038359"/>
    </source>
</evidence>
<dbReference type="Pfam" id="PF20684">
    <property type="entry name" value="Fung_rhodopsin"/>
    <property type="match status" value="1"/>
</dbReference>
<dbReference type="Proteomes" id="UP001480595">
    <property type="component" value="Unassembled WGS sequence"/>
</dbReference>
<evidence type="ECO:0000256" key="1">
    <source>
        <dbReference type="ARBA" id="ARBA00004141"/>
    </source>
</evidence>
<reference evidence="8 9" key="1">
    <citation type="submission" date="2023-01" db="EMBL/GenBank/DDBJ databases">
        <title>Analysis of 21 Apiospora genomes using comparative genomics revels a genus with tremendous synthesis potential of carbohydrate active enzymes and secondary metabolites.</title>
        <authorList>
            <person name="Sorensen T."/>
        </authorList>
    </citation>
    <scope>NUCLEOTIDE SEQUENCE [LARGE SCALE GENOMIC DNA]</scope>
    <source>
        <strain evidence="8 9">CBS 135458</strain>
    </source>
</reference>
<evidence type="ECO:0000256" key="2">
    <source>
        <dbReference type="ARBA" id="ARBA00022692"/>
    </source>
</evidence>
<dbReference type="PANTHER" id="PTHR33048">
    <property type="entry name" value="PTH11-LIKE INTEGRAL MEMBRANE PROTEIN (AFU_ORTHOLOGUE AFUA_5G11245)"/>
    <property type="match status" value="1"/>
</dbReference>
<feature type="domain" description="Rhodopsin" evidence="7">
    <location>
        <begin position="39"/>
        <end position="132"/>
    </location>
</feature>
<dbReference type="RefSeq" id="XP_066713909.1">
    <property type="nucleotide sequence ID" value="XM_066860320.1"/>
</dbReference>
<sequence length="132" mass="14789">MSSSTSTEPMAAKHDKGIRPFSLGITWVLTVIAITAVTARFIVRRYTTKSWSINDWIMAFAMSLQIAYQAIFTVMCNCGNGRPFDQLTPLQLQQVSKWGWISAAPSITVSFVACISITILLVRIFGIHIWFK</sequence>
<keyword evidence="3 6" id="KW-1133">Transmembrane helix</keyword>
<feature type="transmembrane region" description="Helical" evidence="6">
    <location>
        <begin position="107"/>
        <end position="131"/>
    </location>
</feature>
<proteinExistence type="inferred from homology"/>
<comment type="caution">
    <text evidence="8">The sequence shown here is derived from an EMBL/GenBank/DDBJ whole genome shotgun (WGS) entry which is preliminary data.</text>
</comment>
<keyword evidence="2 6" id="KW-0812">Transmembrane</keyword>
<dbReference type="EMBL" id="JAQQWL010000009">
    <property type="protein sequence ID" value="KAK8058463.1"/>
    <property type="molecule type" value="Genomic_DNA"/>
</dbReference>
<protein>
    <recommendedName>
        <fullName evidence="7">Rhodopsin domain-containing protein</fullName>
    </recommendedName>
</protein>
<comment type="similarity">
    <text evidence="5">Belongs to the SAT4 family.</text>
</comment>
<keyword evidence="4 6" id="KW-0472">Membrane</keyword>
<evidence type="ECO:0000313" key="8">
    <source>
        <dbReference type="EMBL" id="KAK8058463.1"/>
    </source>
</evidence>
<dbReference type="InterPro" id="IPR052337">
    <property type="entry name" value="SAT4-like"/>
</dbReference>
<gene>
    <name evidence="8" type="ORF">PG994_008911</name>
</gene>
<dbReference type="GeneID" id="92093383"/>
<dbReference type="PANTHER" id="PTHR33048:SF47">
    <property type="entry name" value="INTEGRAL MEMBRANE PROTEIN-RELATED"/>
    <property type="match status" value="1"/>
</dbReference>
<name>A0ABR1UHT9_9PEZI</name>
<feature type="transmembrane region" description="Helical" evidence="6">
    <location>
        <begin position="20"/>
        <end position="43"/>
    </location>
</feature>
<evidence type="ECO:0000256" key="6">
    <source>
        <dbReference type="SAM" id="Phobius"/>
    </source>
</evidence>
<evidence type="ECO:0000256" key="4">
    <source>
        <dbReference type="ARBA" id="ARBA00023136"/>
    </source>
</evidence>
<keyword evidence="9" id="KW-1185">Reference proteome</keyword>
<evidence type="ECO:0000259" key="7">
    <source>
        <dbReference type="Pfam" id="PF20684"/>
    </source>
</evidence>
<evidence type="ECO:0000256" key="3">
    <source>
        <dbReference type="ARBA" id="ARBA00022989"/>
    </source>
</evidence>
<organism evidence="8 9">
    <name type="scientific">Apiospora phragmitis</name>
    <dbReference type="NCBI Taxonomy" id="2905665"/>
    <lineage>
        <taxon>Eukaryota</taxon>
        <taxon>Fungi</taxon>
        <taxon>Dikarya</taxon>
        <taxon>Ascomycota</taxon>
        <taxon>Pezizomycotina</taxon>
        <taxon>Sordariomycetes</taxon>
        <taxon>Xylariomycetidae</taxon>
        <taxon>Amphisphaeriales</taxon>
        <taxon>Apiosporaceae</taxon>
        <taxon>Apiospora</taxon>
    </lineage>
</organism>
<feature type="transmembrane region" description="Helical" evidence="6">
    <location>
        <begin position="55"/>
        <end position="75"/>
    </location>
</feature>